<dbReference type="RefSeq" id="WP_260979029.1">
    <property type="nucleotide sequence ID" value="NZ_JAODBU010000012.1"/>
</dbReference>
<protein>
    <submittedName>
        <fullName evidence="2">Uncharacterized protein</fullName>
    </submittedName>
</protein>
<organism evidence="2 3">
    <name type="scientific">Eubacterium album</name>
    <dbReference type="NCBI Taxonomy" id="2978477"/>
    <lineage>
        <taxon>Bacteria</taxon>
        <taxon>Bacillati</taxon>
        <taxon>Bacillota</taxon>
        <taxon>Clostridia</taxon>
        <taxon>Eubacteriales</taxon>
        <taxon>Eubacteriaceae</taxon>
        <taxon>Eubacterium</taxon>
    </lineage>
</organism>
<accession>A0ABT2M2J4</accession>
<keyword evidence="3" id="KW-1185">Reference proteome</keyword>
<keyword evidence="1" id="KW-0175">Coiled coil</keyword>
<comment type="caution">
    <text evidence="2">The sequence shown here is derived from an EMBL/GenBank/DDBJ whole genome shotgun (WGS) entry which is preliminary data.</text>
</comment>
<name>A0ABT2M2J4_9FIRM</name>
<dbReference type="EMBL" id="JAODBU010000012">
    <property type="protein sequence ID" value="MCT7399750.1"/>
    <property type="molecule type" value="Genomic_DNA"/>
</dbReference>
<dbReference type="SUPFAM" id="SSF52540">
    <property type="entry name" value="P-loop containing nucleoside triphosphate hydrolases"/>
    <property type="match status" value="1"/>
</dbReference>
<gene>
    <name evidence="2" type="ORF">N5B56_11775</name>
</gene>
<reference evidence="2" key="1">
    <citation type="submission" date="2022-09" db="EMBL/GenBank/DDBJ databases">
        <title>Eubacterium sp. LFL-14 isolated from human feces.</title>
        <authorList>
            <person name="Liu F."/>
        </authorList>
    </citation>
    <scope>NUCLEOTIDE SEQUENCE</scope>
    <source>
        <strain evidence="2">LFL-14</strain>
    </source>
</reference>
<evidence type="ECO:0000256" key="1">
    <source>
        <dbReference type="SAM" id="Coils"/>
    </source>
</evidence>
<sequence>MSQLKDFIEIDKKFQNSINLQLDIDNRKKLNSYIPTRSSINILNGFLENVINNKEKANILIGPYGKGKSHLLLVLLAILKESEDKTTEKLLNKIEKISDVTANNARLIHKEYKPFLPVIISGTDRDLNHGFVLGLMEALKKNDLMDIAPDSDYSKAVEVIGNWKNKYKKVYKEFENILTGYETNVKELEKSLKSMNRNGLEIFKKVYPELTAGSEFRPMVQDNAMTLYREISIALKEHGYGGIYIIFDEFSKYIEGHERETFAYDMKILQDMCELANNSKEQQIHITFVAHKSIKEYGNALPQDMINAFKGVEGRLKEIRFIVSAQNNYELLQHVIKKKGTEYKAWLKEENNSEIIKESYKIPCFQSMFKFSDYQQIVVKGAFPMLPLTAYALLNISEKVAQNERSIFTFLANDEKGSLVNLIENGADELLSVDVIYDYFKNLFKESISLTNIHNEWLKADYALTKAESLGEEKVIKAIAILHMINKNEEVPVKKEEIRLATGLSKEDFTGYLQKLENKEIVKYRNKLGIYTFKNNIGINLDKYMNQMIEKQSLSLNWAEEFANISELEYVLPKKYNREYTMTRFFKYVYMTQEQFLSVKNSNYLFDTYKADGLIVCIVMLKENDANEVKAHTDKLKDERIVVIYPKKAFGQQQSIRKLKAVKALLKDKNFIDENKVLQQELELYRDDLIFEINGELESLYMPENGNDICFYSGRDSEKLKFESEKNFNRFLSDICSSYYENAPKINNELINRQNVSAQIKKARNQIIDAILGEEDLSGFEKGTSSESTIFRATLVHTGIMDNNEYEAGCEKILKEIRDFIGKCAGKKTSFDELYSKIMGEKFGVRKGVIPIFLANEIVGLQDTPIIYLRDKEVDISSEILNNINEKPEEYFLFIEKENMEKEKYLNILEENFITEEIKKKKQSKMQRLSNIVESMHRWYRSIDQYTLTFTKQIFNKKEKGYIEEETFEKIKKFRKIFKGIELNPREVLFEKIPEAICGNIDDNAYEKCTQEVLKIKKCMSENLYFTKIKTATDIKKIFGEKANDSLSECLKTWYVEQSEKAKSHIFAENITGFMTYIGQLKTNDELEIVSRVCKIISGIYINDWKNDSFEQFMDELARVKASVEAVKENNESGSGENRIYIENGGNKIERFYETDDDDSTSYFLQNAIEEALEEFGDTLELNQKVSVLAKALEDLLSK</sequence>
<feature type="coiled-coil region" evidence="1">
    <location>
        <begin position="171"/>
        <end position="198"/>
    </location>
</feature>
<dbReference type="Proteomes" id="UP001431199">
    <property type="component" value="Unassembled WGS sequence"/>
</dbReference>
<evidence type="ECO:0000313" key="3">
    <source>
        <dbReference type="Proteomes" id="UP001431199"/>
    </source>
</evidence>
<dbReference type="InterPro" id="IPR027417">
    <property type="entry name" value="P-loop_NTPase"/>
</dbReference>
<proteinExistence type="predicted"/>
<evidence type="ECO:0000313" key="2">
    <source>
        <dbReference type="EMBL" id="MCT7399750.1"/>
    </source>
</evidence>